<evidence type="ECO:0000313" key="1">
    <source>
        <dbReference type="EMBL" id="CAA9576196.1"/>
    </source>
</evidence>
<gene>
    <name evidence="1" type="ORF">AVDCRST_MAG87-2891</name>
</gene>
<protein>
    <submittedName>
        <fullName evidence="1">Uncharacterized protein</fullName>
    </submittedName>
</protein>
<dbReference type="EMBL" id="CADCWJ010000638">
    <property type="protein sequence ID" value="CAA9576196.1"/>
    <property type="molecule type" value="Genomic_DNA"/>
</dbReference>
<proteinExistence type="predicted"/>
<sequence>GATTDADLGDDDRRARPAGAWRLLREAARLDGG</sequence>
<name>A0A6J4VE72_9BACT</name>
<organism evidence="1">
    <name type="scientific">uncultured Thermomicrobiales bacterium</name>
    <dbReference type="NCBI Taxonomy" id="1645740"/>
    <lineage>
        <taxon>Bacteria</taxon>
        <taxon>Pseudomonadati</taxon>
        <taxon>Thermomicrobiota</taxon>
        <taxon>Thermomicrobia</taxon>
        <taxon>Thermomicrobiales</taxon>
        <taxon>environmental samples</taxon>
    </lineage>
</organism>
<feature type="non-terminal residue" evidence="1">
    <location>
        <position position="33"/>
    </location>
</feature>
<dbReference type="AlphaFoldDB" id="A0A6J4VE72"/>
<reference evidence="1" key="1">
    <citation type="submission" date="2020-02" db="EMBL/GenBank/DDBJ databases">
        <authorList>
            <person name="Meier V. D."/>
        </authorList>
    </citation>
    <scope>NUCLEOTIDE SEQUENCE</scope>
    <source>
        <strain evidence="1">AVDCRST_MAG87</strain>
    </source>
</reference>
<accession>A0A6J4VE72</accession>
<feature type="non-terminal residue" evidence="1">
    <location>
        <position position="1"/>
    </location>
</feature>